<feature type="transmembrane region" description="Helical" evidence="8">
    <location>
        <begin position="215"/>
        <end position="235"/>
    </location>
</feature>
<protein>
    <recommendedName>
        <fullName evidence="11">Iron permease FTR1</fullName>
    </recommendedName>
</protein>
<gene>
    <name evidence="9" type="ORF">BS47DRAFT_1371514</name>
</gene>
<feature type="transmembrane region" description="Helical" evidence="8">
    <location>
        <begin position="182"/>
        <end position="203"/>
    </location>
</feature>
<feature type="transmembrane region" description="Helical" evidence="8">
    <location>
        <begin position="90"/>
        <end position="108"/>
    </location>
</feature>
<dbReference type="PANTHER" id="PTHR31632">
    <property type="entry name" value="IRON TRANSPORTER FTH1"/>
    <property type="match status" value="1"/>
</dbReference>
<evidence type="ECO:0000313" key="10">
    <source>
        <dbReference type="Proteomes" id="UP000886523"/>
    </source>
</evidence>
<dbReference type="GO" id="GO:0015093">
    <property type="term" value="F:ferrous iron transmembrane transporter activity"/>
    <property type="evidence" value="ECO:0007669"/>
    <property type="project" value="TreeGrafter"/>
</dbReference>
<evidence type="ECO:0000256" key="6">
    <source>
        <dbReference type="ARBA" id="ARBA00023136"/>
    </source>
</evidence>
<dbReference type="Pfam" id="PF03239">
    <property type="entry name" value="FTR1"/>
    <property type="match status" value="1"/>
</dbReference>
<feature type="transmembrane region" description="Helical" evidence="8">
    <location>
        <begin position="331"/>
        <end position="353"/>
    </location>
</feature>
<dbReference type="InterPro" id="IPR004923">
    <property type="entry name" value="FTR1/Fip1/EfeU"/>
</dbReference>
<dbReference type="AlphaFoldDB" id="A0A9P6DW50"/>
<feature type="region of interest" description="Disordered" evidence="7">
    <location>
        <begin position="43"/>
        <end position="71"/>
    </location>
</feature>
<evidence type="ECO:0000256" key="1">
    <source>
        <dbReference type="ARBA" id="ARBA00004141"/>
    </source>
</evidence>
<keyword evidence="5 8" id="KW-1133">Transmembrane helix</keyword>
<evidence type="ECO:0000256" key="7">
    <source>
        <dbReference type="SAM" id="MobiDB-lite"/>
    </source>
</evidence>
<evidence type="ECO:0000256" key="3">
    <source>
        <dbReference type="ARBA" id="ARBA00022496"/>
    </source>
</evidence>
<sequence>MAKSGFYIPIFFIVLRETIEAGIVVSILLTFVRQLTRDRVEALPGGREPTLNRTDSDKSKTATVPTPPENPTPVISLTNAQLLRKLQIQVWMGAISGFIVSLAIGGPSSRWCFYSNKVHDLWSKSENLWEGAFSLLASFIILIMGLTFLRLEQSKAKWRVKLAHAFAQKGSDVGLEGRGSKWALFLLPFITVLREGLEAVIFAGGVSLTASAASIPPAVVAGIACGIAICKYPFLIYGSTSRLTLHVFLVLSTAVLLLIGAGLFSSACGYFQLYVYNHGVGSDISEAGDGPGSFDVRGNVWHLTYGNPDGGHNRGGGWGIFHAILGWTSNATLGTILCYVFYWFFVVGILIYMKWAEGRTTLFGLKSKAWHEREAARQGRITEKQENSNKGESPEEMAIQVV</sequence>
<dbReference type="OrthoDB" id="4364at2759"/>
<comment type="caution">
    <text evidence="9">The sequence shown here is derived from an EMBL/GenBank/DDBJ whole genome shotgun (WGS) entry which is preliminary data.</text>
</comment>
<evidence type="ECO:0008006" key="11">
    <source>
        <dbReference type="Google" id="ProtNLM"/>
    </source>
</evidence>
<proteinExistence type="inferred from homology"/>
<dbReference type="GO" id="GO:0033573">
    <property type="term" value="C:high-affinity iron permease complex"/>
    <property type="evidence" value="ECO:0007669"/>
    <property type="project" value="InterPro"/>
</dbReference>
<keyword evidence="4 8" id="KW-0812">Transmembrane</keyword>
<evidence type="ECO:0000313" key="9">
    <source>
        <dbReference type="EMBL" id="KAF9517101.1"/>
    </source>
</evidence>
<accession>A0A9P6DW50</accession>
<feature type="transmembrane region" description="Helical" evidence="8">
    <location>
        <begin position="247"/>
        <end position="273"/>
    </location>
</feature>
<comment type="subcellular location">
    <subcellularLocation>
        <location evidence="1">Membrane</location>
        <topology evidence="1">Multi-pass membrane protein</topology>
    </subcellularLocation>
</comment>
<dbReference type="EMBL" id="MU128934">
    <property type="protein sequence ID" value="KAF9517101.1"/>
    <property type="molecule type" value="Genomic_DNA"/>
</dbReference>
<feature type="compositionally biased region" description="Basic and acidic residues" evidence="7">
    <location>
        <begin position="376"/>
        <end position="393"/>
    </location>
</feature>
<evidence type="ECO:0000256" key="5">
    <source>
        <dbReference type="ARBA" id="ARBA00022989"/>
    </source>
</evidence>
<evidence type="ECO:0000256" key="8">
    <source>
        <dbReference type="SAM" id="Phobius"/>
    </source>
</evidence>
<keyword evidence="10" id="KW-1185">Reference proteome</keyword>
<reference evidence="9" key="1">
    <citation type="journal article" date="2020" name="Nat. Commun.">
        <title>Large-scale genome sequencing of mycorrhizal fungi provides insights into the early evolution of symbiotic traits.</title>
        <authorList>
            <person name="Miyauchi S."/>
            <person name="Kiss E."/>
            <person name="Kuo A."/>
            <person name="Drula E."/>
            <person name="Kohler A."/>
            <person name="Sanchez-Garcia M."/>
            <person name="Morin E."/>
            <person name="Andreopoulos B."/>
            <person name="Barry K.W."/>
            <person name="Bonito G."/>
            <person name="Buee M."/>
            <person name="Carver A."/>
            <person name="Chen C."/>
            <person name="Cichocki N."/>
            <person name="Clum A."/>
            <person name="Culley D."/>
            <person name="Crous P.W."/>
            <person name="Fauchery L."/>
            <person name="Girlanda M."/>
            <person name="Hayes R.D."/>
            <person name="Keri Z."/>
            <person name="LaButti K."/>
            <person name="Lipzen A."/>
            <person name="Lombard V."/>
            <person name="Magnuson J."/>
            <person name="Maillard F."/>
            <person name="Murat C."/>
            <person name="Nolan M."/>
            <person name="Ohm R.A."/>
            <person name="Pangilinan J."/>
            <person name="Pereira M.F."/>
            <person name="Perotto S."/>
            <person name="Peter M."/>
            <person name="Pfister S."/>
            <person name="Riley R."/>
            <person name="Sitrit Y."/>
            <person name="Stielow J.B."/>
            <person name="Szollosi G."/>
            <person name="Zifcakova L."/>
            <person name="Stursova M."/>
            <person name="Spatafora J.W."/>
            <person name="Tedersoo L."/>
            <person name="Vaario L.M."/>
            <person name="Yamada A."/>
            <person name="Yan M."/>
            <person name="Wang P."/>
            <person name="Xu J."/>
            <person name="Bruns T."/>
            <person name="Baldrian P."/>
            <person name="Vilgalys R."/>
            <person name="Dunand C."/>
            <person name="Henrissat B."/>
            <person name="Grigoriev I.V."/>
            <person name="Hibbett D."/>
            <person name="Nagy L.G."/>
            <person name="Martin F.M."/>
        </authorList>
    </citation>
    <scope>NUCLEOTIDE SEQUENCE</scope>
    <source>
        <strain evidence="9">UP504</strain>
    </source>
</reference>
<keyword evidence="3" id="KW-0406">Ion transport</keyword>
<keyword evidence="6 8" id="KW-0472">Membrane</keyword>
<dbReference type="Proteomes" id="UP000886523">
    <property type="component" value="Unassembled WGS sequence"/>
</dbReference>
<feature type="region of interest" description="Disordered" evidence="7">
    <location>
        <begin position="376"/>
        <end position="402"/>
    </location>
</feature>
<keyword evidence="3" id="KW-0408">Iron</keyword>
<evidence type="ECO:0000256" key="4">
    <source>
        <dbReference type="ARBA" id="ARBA00022692"/>
    </source>
</evidence>
<dbReference type="PANTHER" id="PTHR31632:SF2">
    <property type="entry name" value="PLASMA MEMBRANE IRON PERMEASE"/>
    <property type="match status" value="1"/>
</dbReference>
<keyword evidence="3" id="KW-0410">Iron transport</keyword>
<organism evidence="9 10">
    <name type="scientific">Hydnum rufescens UP504</name>
    <dbReference type="NCBI Taxonomy" id="1448309"/>
    <lineage>
        <taxon>Eukaryota</taxon>
        <taxon>Fungi</taxon>
        <taxon>Dikarya</taxon>
        <taxon>Basidiomycota</taxon>
        <taxon>Agaricomycotina</taxon>
        <taxon>Agaricomycetes</taxon>
        <taxon>Cantharellales</taxon>
        <taxon>Hydnaceae</taxon>
        <taxon>Hydnum</taxon>
    </lineage>
</organism>
<name>A0A9P6DW50_9AGAM</name>
<feature type="transmembrane region" description="Helical" evidence="8">
    <location>
        <begin position="6"/>
        <end position="32"/>
    </location>
</feature>
<comment type="similarity">
    <text evidence="2">Belongs to the oxidase-dependent Fe transporter (OFeT) (TC 9.A.10.1) family.</text>
</comment>
<feature type="transmembrane region" description="Helical" evidence="8">
    <location>
        <begin position="128"/>
        <end position="149"/>
    </location>
</feature>
<keyword evidence="3" id="KW-0813">Transport</keyword>
<evidence type="ECO:0000256" key="2">
    <source>
        <dbReference type="ARBA" id="ARBA00008333"/>
    </source>
</evidence>